<feature type="chain" id="PRO_5041428178" description="Meckel syndrome type 1 protein" evidence="2">
    <location>
        <begin position="30"/>
        <end position="264"/>
    </location>
</feature>
<gene>
    <name evidence="3" type="ORF">KCV87_20730</name>
</gene>
<proteinExistence type="predicted"/>
<feature type="compositionally biased region" description="Low complexity" evidence="1">
    <location>
        <begin position="179"/>
        <end position="189"/>
    </location>
</feature>
<evidence type="ECO:0000256" key="2">
    <source>
        <dbReference type="SAM" id="SignalP"/>
    </source>
</evidence>
<sequence length="264" mass="25956">MLSRALLVAGGALAGTAAAWALSAAPASAETLDLNPVGVLSEGGLGGGPLSEVLSPVDKAVDDLDAAIRAQREALVEIPRADLGRVAEDIRGAVGQVGGLLGVEPVLQVVEVQDAPRVDAALAPTAIPALPEQHQAPAEAEAAPVAAPETPAAAEVEAQQWSTRASAAPAAPVERSRNEAPAAEARPAQPVTPDLPSVPVVPASGTPAHCSCGADGASSSNNNGGALSTIASTSGVPTAAARALLPATERNTAMPGKQPGITPD</sequence>
<feature type="region of interest" description="Disordered" evidence="1">
    <location>
        <begin position="214"/>
        <end position="264"/>
    </location>
</feature>
<accession>A0AA45L1Y1</accession>
<feature type="region of interest" description="Disordered" evidence="1">
    <location>
        <begin position="134"/>
        <end position="202"/>
    </location>
</feature>
<organism evidence="3 4">
    <name type="scientific">Actinosynnema pretiosum subsp. pretiosum</name>
    <dbReference type="NCBI Taxonomy" id="103721"/>
    <lineage>
        <taxon>Bacteria</taxon>
        <taxon>Bacillati</taxon>
        <taxon>Actinomycetota</taxon>
        <taxon>Actinomycetes</taxon>
        <taxon>Pseudonocardiales</taxon>
        <taxon>Pseudonocardiaceae</taxon>
        <taxon>Actinosynnema</taxon>
    </lineage>
</organism>
<dbReference type="AlphaFoldDB" id="A0AA45L1Y1"/>
<feature type="compositionally biased region" description="Low complexity" evidence="1">
    <location>
        <begin position="237"/>
        <end position="250"/>
    </location>
</feature>
<protein>
    <recommendedName>
        <fullName evidence="5">Meckel syndrome type 1 protein</fullName>
    </recommendedName>
</protein>
<feature type="compositionally biased region" description="Low complexity" evidence="1">
    <location>
        <begin position="214"/>
        <end position="226"/>
    </location>
</feature>
<evidence type="ECO:0008006" key="5">
    <source>
        <dbReference type="Google" id="ProtNLM"/>
    </source>
</evidence>
<name>A0AA45L1Y1_9PSEU</name>
<keyword evidence="2" id="KW-0732">Signal</keyword>
<feature type="compositionally biased region" description="Low complexity" evidence="1">
    <location>
        <begin position="134"/>
        <end position="160"/>
    </location>
</feature>
<dbReference type="Proteomes" id="UP000677152">
    <property type="component" value="Chromosome"/>
</dbReference>
<evidence type="ECO:0000313" key="4">
    <source>
        <dbReference type="Proteomes" id="UP000677152"/>
    </source>
</evidence>
<reference evidence="3" key="1">
    <citation type="submission" date="2021-04" db="EMBL/GenBank/DDBJ databases">
        <title>Genomic sequence of Actinosynnema pretiosum subsp. pretiosum ATCC 31280 (C-14919).</title>
        <authorList>
            <person name="Bai L."/>
            <person name="Wang X."/>
            <person name="Xiao Y."/>
        </authorList>
    </citation>
    <scope>NUCLEOTIDE SEQUENCE</scope>
    <source>
        <strain evidence="3">ATCC 31280</strain>
    </source>
</reference>
<dbReference type="EMBL" id="CP073249">
    <property type="protein sequence ID" value="QUF01949.1"/>
    <property type="molecule type" value="Genomic_DNA"/>
</dbReference>
<feature type="signal peptide" evidence="2">
    <location>
        <begin position="1"/>
        <end position="29"/>
    </location>
</feature>
<evidence type="ECO:0000313" key="3">
    <source>
        <dbReference type="EMBL" id="QUF01949.1"/>
    </source>
</evidence>
<evidence type="ECO:0000256" key="1">
    <source>
        <dbReference type="SAM" id="MobiDB-lite"/>
    </source>
</evidence>